<dbReference type="InterPro" id="IPR041966">
    <property type="entry name" value="LOTUS-like"/>
</dbReference>
<dbReference type="Gene3D" id="3.40.50.1010">
    <property type="entry name" value="5'-nuclease"/>
    <property type="match status" value="1"/>
</dbReference>
<dbReference type="AlphaFoldDB" id="A0A8J7J9T7"/>
<evidence type="ECO:0000313" key="2">
    <source>
        <dbReference type="EMBL" id="MBE9115815.1"/>
    </source>
</evidence>
<dbReference type="PANTHER" id="PTHR35811:SF1">
    <property type="entry name" value="HTH OST-TYPE DOMAIN-CONTAINING PROTEIN"/>
    <property type="match status" value="1"/>
</dbReference>
<dbReference type="Proteomes" id="UP000654482">
    <property type="component" value="Unassembled WGS sequence"/>
</dbReference>
<dbReference type="Pfam" id="PF12872">
    <property type="entry name" value="OST-HTH"/>
    <property type="match status" value="1"/>
</dbReference>
<accession>A0A8J7J9T7</accession>
<dbReference type="PANTHER" id="PTHR35811">
    <property type="entry name" value="SLR1870 PROTEIN"/>
    <property type="match status" value="1"/>
</dbReference>
<name>A0A8J7J9T7_9CYAN</name>
<comment type="caution">
    <text evidence="2">The sequence shown here is derived from an EMBL/GenBank/DDBJ whole genome shotgun (WGS) entry which is preliminary data.</text>
</comment>
<protein>
    <submittedName>
        <fullName evidence="2">NYN domain-containing protein</fullName>
    </submittedName>
</protein>
<dbReference type="InterPro" id="IPR025605">
    <property type="entry name" value="OST-HTH/LOTUS_dom"/>
</dbReference>
<dbReference type="Pfam" id="PF01936">
    <property type="entry name" value="NYN"/>
    <property type="match status" value="1"/>
</dbReference>
<evidence type="ECO:0000259" key="1">
    <source>
        <dbReference type="PROSITE" id="PS51644"/>
    </source>
</evidence>
<organism evidence="2 3">
    <name type="scientific">Lusitaniella coriacea LEGE 07157</name>
    <dbReference type="NCBI Taxonomy" id="945747"/>
    <lineage>
        <taxon>Bacteria</taxon>
        <taxon>Bacillati</taxon>
        <taxon>Cyanobacteriota</taxon>
        <taxon>Cyanophyceae</taxon>
        <taxon>Spirulinales</taxon>
        <taxon>Lusitaniellaceae</taxon>
        <taxon>Lusitaniella</taxon>
    </lineage>
</organism>
<dbReference type="PROSITE" id="PS51644">
    <property type="entry name" value="HTH_OST"/>
    <property type="match status" value="1"/>
</dbReference>
<feature type="domain" description="HTH OST-type" evidence="1">
    <location>
        <begin position="168"/>
        <end position="240"/>
    </location>
</feature>
<dbReference type="EMBL" id="JADEWZ010000009">
    <property type="protein sequence ID" value="MBE9115815.1"/>
    <property type="molecule type" value="Genomic_DNA"/>
</dbReference>
<dbReference type="GO" id="GO:0004540">
    <property type="term" value="F:RNA nuclease activity"/>
    <property type="evidence" value="ECO:0007669"/>
    <property type="project" value="InterPro"/>
</dbReference>
<reference evidence="2" key="1">
    <citation type="submission" date="2020-10" db="EMBL/GenBank/DDBJ databases">
        <authorList>
            <person name="Castelo-Branco R."/>
            <person name="Eusebio N."/>
            <person name="Adriana R."/>
            <person name="Vieira A."/>
            <person name="Brugerolle De Fraissinette N."/>
            <person name="Rezende De Castro R."/>
            <person name="Schneider M.P."/>
            <person name="Vasconcelos V."/>
            <person name="Leao P.N."/>
        </authorList>
    </citation>
    <scope>NUCLEOTIDE SEQUENCE</scope>
    <source>
        <strain evidence="2">LEGE 07157</strain>
    </source>
</reference>
<dbReference type="InterPro" id="IPR021139">
    <property type="entry name" value="NYN"/>
</dbReference>
<gene>
    <name evidence="2" type="ORF">IQ249_07910</name>
</gene>
<sequence>MQPLESKIALLIDADNAPASKIEAIISEIAKYGVTNIRKAYGNWKNSSLKGWEDNLHEFAIRPVQQFEYTKGKNATDAALIIDAMDLLYTQTLDAFAIVSSDCDFTPLVMRILTSGLKVYGFGEKKTPLPFVCACSKFLYLETLGQDIDPETSKERGSTRKTNKELKQDTKLINLLRRAIESTNEEDGWSTLSSIGSHISNQASFDPRNYGYKKLSALFESIDLFELKRKNNVIYVKSKKKPRTSEKKQRCSENP</sequence>
<dbReference type="CDD" id="cd10146">
    <property type="entry name" value="LabA_like_C"/>
    <property type="match status" value="1"/>
</dbReference>
<dbReference type="CDD" id="cd11297">
    <property type="entry name" value="PIN_LabA-like_N_1"/>
    <property type="match status" value="1"/>
</dbReference>
<keyword evidence="3" id="KW-1185">Reference proteome</keyword>
<dbReference type="RefSeq" id="WP_194028909.1">
    <property type="nucleotide sequence ID" value="NZ_JADEWZ010000009.1"/>
</dbReference>
<evidence type="ECO:0000313" key="3">
    <source>
        <dbReference type="Proteomes" id="UP000654482"/>
    </source>
</evidence>
<dbReference type="Gene3D" id="3.30.420.610">
    <property type="entry name" value="LOTUS domain-like"/>
    <property type="match status" value="1"/>
</dbReference>
<proteinExistence type="predicted"/>